<dbReference type="InterPro" id="IPR029025">
    <property type="entry name" value="T3SS_substrate_exporter_C"/>
</dbReference>
<dbReference type="InterPro" id="IPR002010">
    <property type="entry name" value="T3SS_IM_R"/>
</dbReference>
<feature type="transmembrane region" description="Helical" evidence="14">
    <location>
        <begin position="130"/>
        <end position="152"/>
    </location>
</feature>
<evidence type="ECO:0000313" key="16">
    <source>
        <dbReference type="Proteomes" id="UP000196365"/>
    </source>
</evidence>
<dbReference type="PANTHER" id="PTHR30531:SF12">
    <property type="entry name" value="FLAGELLAR BIOSYNTHETIC PROTEIN FLHB"/>
    <property type="match status" value="1"/>
</dbReference>
<feature type="transmembrane region" description="Helical" evidence="14">
    <location>
        <begin position="40"/>
        <end position="60"/>
    </location>
</feature>
<evidence type="ECO:0000256" key="12">
    <source>
        <dbReference type="ARBA" id="ARBA00023225"/>
    </source>
</evidence>
<dbReference type="InterPro" id="IPR006135">
    <property type="entry name" value="T3SS_substrate_exporter"/>
</dbReference>
<dbReference type="InterPro" id="IPR006303">
    <property type="entry name" value="FliR"/>
</dbReference>
<dbReference type="NCBIfam" id="TIGR00328">
    <property type="entry name" value="flhB"/>
    <property type="match status" value="1"/>
</dbReference>
<dbReference type="OrthoDB" id="9807950at2"/>
<comment type="function">
    <text evidence="1 14">Role in flagellar biosynthesis.</text>
</comment>
<dbReference type="InterPro" id="IPR006136">
    <property type="entry name" value="FlhB"/>
</dbReference>
<evidence type="ECO:0000256" key="4">
    <source>
        <dbReference type="ARBA" id="ARBA00022448"/>
    </source>
</evidence>
<evidence type="ECO:0000256" key="8">
    <source>
        <dbReference type="ARBA" id="ARBA00022927"/>
    </source>
</evidence>
<dbReference type="EMBL" id="FUWV01000004">
    <property type="protein sequence ID" value="SJZ52534.1"/>
    <property type="molecule type" value="Genomic_DNA"/>
</dbReference>
<dbReference type="PANTHER" id="PTHR30531">
    <property type="entry name" value="FLAGELLAR BIOSYNTHETIC PROTEIN FLHB"/>
    <property type="match status" value="1"/>
</dbReference>
<comment type="similarity">
    <text evidence="2 14">Belongs to the FliR/MopE/SpaR family.</text>
</comment>
<evidence type="ECO:0000313" key="15">
    <source>
        <dbReference type="EMBL" id="SJZ52534.1"/>
    </source>
</evidence>
<dbReference type="PRINTS" id="PR00950">
    <property type="entry name" value="TYPE3IMSPROT"/>
</dbReference>
<keyword evidence="5 14" id="KW-1003">Cell membrane</keyword>
<gene>
    <name evidence="15" type="ORF">SAMN02745973_00900</name>
</gene>
<dbReference type="FunFam" id="3.40.1690.10:FF:000001">
    <property type="entry name" value="Flagellar biosynthetic protein FlhB"/>
    <property type="match status" value="1"/>
</dbReference>
<evidence type="ECO:0000256" key="13">
    <source>
        <dbReference type="NCBIfam" id="TIGR01400"/>
    </source>
</evidence>
<keyword evidence="12" id="KW-1006">Bacterial flagellum protein export</keyword>
<feature type="transmembrane region" description="Helical" evidence="14">
    <location>
        <begin position="13"/>
        <end position="33"/>
    </location>
</feature>
<feature type="transmembrane region" description="Helical" evidence="14">
    <location>
        <begin position="358"/>
        <end position="377"/>
    </location>
</feature>
<dbReference type="GO" id="GO:0044780">
    <property type="term" value="P:bacterial-type flagellum assembly"/>
    <property type="evidence" value="ECO:0007669"/>
    <property type="project" value="UniProtKB-UniRule"/>
</dbReference>
<feature type="transmembrane region" description="Helical" evidence="14">
    <location>
        <begin position="80"/>
        <end position="101"/>
    </location>
</feature>
<keyword evidence="7" id="KW-1005">Bacterial flagellum biogenesis</keyword>
<name>A0A1T4LDE8_9FIRM</name>
<evidence type="ECO:0000256" key="2">
    <source>
        <dbReference type="ARBA" id="ARBA00009772"/>
    </source>
</evidence>
<keyword evidence="6 14" id="KW-0812">Transmembrane</keyword>
<evidence type="ECO:0000256" key="7">
    <source>
        <dbReference type="ARBA" id="ARBA00022795"/>
    </source>
</evidence>
<keyword evidence="16" id="KW-1185">Reference proteome</keyword>
<reference evidence="15 16" key="1">
    <citation type="submission" date="2017-02" db="EMBL/GenBank/DDBJ databases">
        <authorList>
            <person name="Peterson S.W."/>
        </authorList>
    </citation>
    <scope>NUCLEOTIDE SEQUENCE [LARGE SCALE GENOMIC DNA]</scope>
    <source>
        <strain evidence="15 16">DSM 15102</strain>
    </source>
</reference>
<dbReference type="GO" id="GO:0009425">
    <property type="term" value="C:bacterial-type flagellum basal body"/>
    <property type="evidence" value="ECO:0007669"/>
    <property type="project" value="UniProtKB-SubCell"/>
</dbReference>
<keyword evidence="15" id="KW-0966">Cell projection</keyword>
<comment type="similarity">
    <text evidence="3">Belongs to the type III secretion exporter family.</text>
</comment>
<evidence type="ECO:0000256" key="10">
    <source>
        <dbReference type="ARBA" id="ARBA00023136"/>
    </source>
</evidence>
<dbReference type="Gene3D" id="3.40.1690.10">
    <property type="entry name" value="secretion proteins EscU"/>
    <property type="match status" value="1"/>
</dbReference>
<evidence type="ECO:0000256" key="6">
    <source>
        <dbReference type="ARBA" id="ARBA00022692"/>
    </source>
</evidence>
<dbReference type="Proteomes" id="UP000196365">
    <property type="component" value="Unassembled WGS sequence"/>
</dbReference>
<proteinExistence type="inferred from homology"/>
<dbReference type="Pfam" id="PF01311">
    <property type="entry name" value="Bac_export_1"/>
    <property type="match status" value="1"/>
</dbReference>
<dbReference type="RefSeq" id="WP_159454664.1">
    <property type="nucleotide sequence ID" value="NZ_FUWV01000004.1"/>
</dbReference>
<evidence type="ECO:0000256" key="3">
    <source>
        <dbReference type="ARBA" id="ARBA00010690"/>
    </source>
</evidence>
<comment type="subcellular location">
    <subcellularLocation>
        <location evidence="14">Cell membrane</location>
        <topology evidence="14">Multi-pass membrane protein</topology>
    </subcellularLocation>
    <subcellularLocation>
        <location evidence="14">Bacterial flagellum basal body</location>
    </subcellularLocation>
</comment>
<keyword evidence="9 14" id="KW-1133">Transmembrane helix</keyword>
<dbReference type="SUPFAM" id="SSF160544">
    <property type="entry name" value="EscU C-terminal domain-like"/>
    <property type="match status" value="1"/>
</dbReference>
<keyword evidence="10 14" id="KW-0472">Membrane</keyword>
<feature type="transmembrane region" description="Helical" evidence="14">
    <location>
        <begin position="298"/>
        <end position="323"/>
    </location>
</feature>
<feature type="transmembrane region" description="Helical" evidence="14">
    <location>
        <begin position="215"/>
        <end position="238"/>
    </location>
</feature>
<dbReference type="GO" id="GO:0009306">
    <property type="term" value="P:protein secretion"/>
    <property type="evidence" value="ECO:0007669"/>
    <property type="project" value="InterPro"/>
</dbReference>
<evidence type="ECO:0000256" key="5">
    <source>
        <dbReference type="ARBA" id="ARBA00022475"/>
    </source>
</evidence>
<evidence type="ECO:0000256" key="1">
    <source>
        <dbReference type="ARBA" id="ARBA00002578"/>
    </source>
</evidence>
<evidence type="ECO:0000256" key="14">
    <source>
        <dbReference type="RuleBase" id="RU362071"/>
    </source>
</evidence>
<dbReference type="GO" id="GO:0005886">
    <property type="term" value="C:plasma membrane"/>
    <property type="evidence" value="ECO:0007669"/>
    <property type="project" value="UniProtKB-SubCell"/>
</dbReference>
<evidence type="ECO:0000256" key="9">
    <source>
        <dbReference type="ARBA" id="ARBA00022989"/>
    </source>
</evidence>
<sequence>METWIEKFLIDEFLTFFLILVRIISFMISSPLFRIKGIPNLLKIGFSCILSYLLYLTLPYDVVLQEMSLFSYGISVGKEVLFGLALGYIVNLIFLAIQIAGQMLDFQMGFSMATYYDPLTNYNVSLFGNLYYWLGMSLFFAMNGHYYLIYALSKSLELVPLKGINFSEFNLEGMVQFFSNSFFIAFQIAIPIMVILLLVDVIMGLLSRTVPQMNILMLGMPLKVLIGLAATIILLPALGNRMIDVIQNLPYQIDNFFKIFPFIFLFAAEEKTEEPTQKRIEDSRKKGQVAKSNDLNSAILLLLVVLLIAVLGELIFTNFYDFLKGSLENDLDKNITIGNIIPMAIQQMIFFIKLSFPFIIWILIVGIVVNIAQTGFIKSSTPLKPDFKRLNPIEGFKKIFSKKSLLEFLKNIFKLLVVGYVTYSFIKDQLSNIFSISRIEIQGIFPLFKDLVVGLMIRVGLVLLVLSVVDYMYQRFEFRKNLKMSKQEVKEEIKQMEGDPQVKSHIRQKQREIAAARMMAEVPNSTVIVTNPTHLAIALQYNEFTTGAPIVLAKGADYLAQKIRQIAAEQEIPIIENKPLAWALYQQVDIGQEIPMELYQAVAEILAMVYQMKRKSKFV</sequence>
<keyword evidence="15" id="KW-0969">Cilium</keyword>
<keyword evidence="11 14" id="KW-0975">Bacterial flagellum</keyword>
<evidence type="ECO:0000256" key="11">
    <source>
        <dbReference type="ARBA" id="ARBA00023143"/>
    </source>
</evidence>
<feature type="transmembrane region" description="Helical" evidence="14">
    <location>
        <begin position="451"/>
        <end position="473"/>
    </location>
</feature>
<dbReference type="Pfam" id="PF01312">
    <property type="entry name" value="Bac_export_2"/>
    <property type="match status" value="1"/>
</dbReference>
<keyword evidence="4" id="KW-0813">Transport</keyword>
<dbReference type="NCBIfam" id="TIGR01400">
    <property type="entry name" value="fliR"/>
    <property type="match status" value="1"/>
</dbReference>
<feature type="transmembrane region" description="Helical" evidence="14">
    <location>
        <begin position="408"/>
        <end position="426"/>
    </location>
</feature>
<organism evidence="15 16">
    <name type="scientific">Garciella nitratireducens DSM 15102</name>
    <dbReference type="NCBI Taxonomy" id="1121911"/>
    <lineage>
        <taxon>Bacteria</taxon>
        <taxon>Bacillati</taxon>
        <taxon>Bacillota</taxon>
        <taxon>Clostridia</taxon>
        <taxon>Eubacteriales</taxon>
        <taxon>Eubacteriaceae</taxon>
        <taxon>Garciella</taxon>
    </lineage>
</organism>
<dbReference type="GO" id="GO:0006605">
    <property type="term" value="P:protein targeting"/>
    <property type="evidence" value="ECO:0007669"/>
    <property type="project" value="UniProtKB-UniRule"/>
</dbReference>
<dbReference type="AlphaFoldDB" id="A0A1T4LDE8"/>
<keyword evidence="8" id="KW-0653">Protein transport</keyword>
<accession>A0A1T4LDE8</accession>
<feature type="transmembrane region" description="Helical" evidence="14">
    <location>
        <begin position="182"/>
        <end position="203"/>
    </location>
</feature>
<keyword evidence="15" id="KW-0282">Flagellum</keyword>
<protein>
    <recommendedName>
        <fullName evidence="13 14">Flagellar biosynthetic protein FliR</fullName>
    </recommendedName>
</protein>
<dbReference type="Gene3D" id="6.10.250.2080">
    <property type="match status" value="1"/>
</dbReference>